<evidence type="ECO:0000256" key="2">
    <source>
        <dbReference type="ARBA" id="ARBA00007727"/>
    </source>
</evidence>
<evidence type="ECO:0008006" key="12">
    <source>
        <dbReference type="Google" id="ProtNLM"/>
    </source>
</evidence>
<evidence type="ECO:0000313" key="11">
    <source>
        <dbReference type="Proteomes" id="UP000594263"/>
    </source>
</evidence>
<keyword evidence="6 7" id="KW-0472">Membrane</keyword>
<sequence length="429" mass="49414">MSQLGFLWRVKKLNPIDPSLSAISFFLVSVFVILCLSFLDFGSVSKGFFSLDLDGKLPWFGNSCFNPEDRVLGYLEEGCDLFDGDWVWDESYPLYQSKDCLFMDGGFRCSENGRPDNYYQKWRWQPKGCNLPRFNTSDMLERFRNGRVVFVGDSIGRNQWESFLCMLSSAVENKTSIYEVNGNPINKHMGFLIFKFFDYNLTVEYYRSTFLVGQGHPPAGAPGKVRTTLHLDQIDWMSEKWRGADLLVFNTGHWWNYEKTMRGGCYFQIGNEVKMNMSVESAYKRSIETLLKWIDTKVDHNVTQVFFRTYAPVHFRGGDWKSGGACHLETQPSFNSSSNALLSISQYKMAVDIFSNKSQKLTTGKVNLLNITYLSMLRKDAHLSLYYSGPGKKPASVYRQDCSHWCLPGVPDMWNELLYALFLKRTSVM</sequence>
<feature type="domain" description="Trichome birefringence-like C-terminal" evidence="8">
    <location>
        <begin position="131"/>
        <end position="420"/>
    </location>
</feature>
<comment type="subcellular location">
    <subcellularLocation>
        <location evidence="1">Membrane</location>
        <topology evidence="1">Single-pass membrane protein</topology>
    </subcellularLocation>
</comment>
<dbReference type="InterPro" id="IPR029962">
    <property type="entry name" value="TBL"/>
</dbReference>
<protein>
    <recommendedName>
        <fullName evidence="12">Trichome birefringence-like N-terminal domain-containing protein</fullName>
    </recommendedName>
</protein>
<reference evidence="10" key="1">
    <citation type="submission" date="2021-01" db="UniProtKB">
        <authorList>
            <consortium name="EnsemblPlants"/>
        </authorList>
    </citation>
    <scope>IDENTIFICATION</scope>
</reference>
<dbReference type="GO" id="GO:0016020">
    <property type="term" value="C:membrane"/>
    <property type="evidence" value="ECO:0007669"/>
    <property type="project" value="UniProtKB-SubCell"/>
</dbReference>
<dbReference type="GO" id="GO:0016413">
    <property type="term" value="F:O-acetyltransferase activity"/>
    <property type="evidence" value="ECO:0007669"/>
    <property type="project" value="InterPro"/>
</dbReference>
<dbReference type="EnsemblPlants" id="Kaladp0020s0217.1.v1.1">
    <property type="protein sequence ID" value="Kaladp0020s0217.1.v1.1"/>
    <property type="gene ID" value="Kaladp0020s0217.v1.1"/>
</dbReference>
<comment type="similarity">
    <text evidence="2">Belongs to the PC-esterase family. TBL subfamily.</text>
</comment>
<keyword evidence="4" id="KW-0735">Signal-anchor</keyword>
<evidence type="ECO:0000256" key="6">
    <source>
        <dbReference type="ARBA" id="ARBA00023136"/>
    </source>
</evidence>
<dbReference type="GO" id="GO:0005794">
    <property type="term" value="C:Golgi apparatus"/>
    <property type="evidence" value="ECO:0007669"/>
    <property type="project" value="TreeGrafter"/>
</dbReference>
<organism evidence="10 11">
    <name type="scientific">Kalanchoe fedtschenkoi</name>
    <name type="common">Lavender scallops</name>
    <name type="synonym">South American air plant</name>
    <dbReference type="NCBI Taxonomy" id="63787"/>
    <lineage>
        <taxon>Eukaryota</taxon>
        <taxon>Viridiplantae</taxon>
        <taxon>Streptophyta</taxon>
        <taxon>Embryophyta</taxon>
        <taxon>Tracheophyta</taxon>
        <taxon>Spermatophyta</taxon>
        <taxon>Magnoliopsida</taxon>
        <taxon>eudicotyledons</taxon>
        <taxon>Gunneridae</taxon>
        <taxon>Pentapetalae</taxon>
        <taxon>Saxifragales</taxon>
        <taxon>Crassulaceae</taxon>
        <taxon>Kalanchoe</taxon>
    </lineage>
</organism>
<dbReference type="Gramene" id="Kaladp0020s0217.1.v1.1">
    <property type="protein sequence ID" value="Kaladp0020s0217.1.v1.1"/>
    <property type="gene ID" value="Kaladp0020s0217.v1.1"/>
</dbReference>
<accession>A0A7N0T3H3</accession>
<evidence type="ECO:0000313" key="10">
    <source>
        <dbReference type="EnsemblPlants" id="Kaladp0020s0217.1.v1.1"/>
    </source>
</evidence>
<name>A0A7N0T3H3_KALFE</name>
<dbReference type="InterPro" id="IPR026057">
    <property type="entry name" value="TBL_C"/>
</dbReference>
<dbReference type="AlphaFoldDB" id="A0A7N0T3H3"/>
<evidence type="ECO:0000259" key="8">
    <source>
        <dbReference type="Pfam" id="PF13839"/>
    </source>
</evidence>
<evidence type="ECO:0000256" key="5">
    <source>
        <dbReference type="ARBA" id="ARBA00022989"/>
    </source>
</evidence>
<evidence type="ECO:0000256" key="4">
    <source>
        <dbReference type="ARBA" id="ARBA00022968"/>
    </source>
</evidence>
<dbReference type="Pfam" id="PF13839">
    <property type="entry name" value="PC-Esterase"/>
    <property type="match status" value="1"/>
</dbReference>
<dbReference type="PANTHER" id="PTHR32285">
    <property type="entry name" value="PROTEIN TRICHOME BIREFRINGENCE-LIKE 9-RELATED"/>
    <property type="match status" value="1"/>
</dbReference>
<dbReference type="OMA" id="GGKINMT"/>
<evidence type="ECO:0000256" key="3">
    <source>
        <dbReference type="ARBA" id="ARBA00022692"/>
    </source>
</evidence>
<feature type="domain" description="Trichome birefringence-like N-terminal" evidence="9">
    <location>
        <begin position="78"/>
        <end position="130"/>
    </location>
</feature>
<dbReference type="PANTHER" id="PTHR32285:SF213">
    <property type="entry name" value="PROTEIN TRICHOME BIREFRINGENCE-LIKE 11"/>
    <property type="match status" value="1"/>
</dbReference>
<dbReference type="Proteomes" id="UP000594263">
    <property type="component" value="Unplaced"/>
</dbReference>
<dbReference type="Pfam" id="PF14416">
    <property type="entry name" value="PMR5N"/>
    <property type="match status" value="1"/>
</dbReference>
<feature type="transmembrane region" description="Helical" evidence="7">
    <location>
        <begin position="20"/>
        <end position="39"/>
    </location>
</feature>
<proteinExistence type="inferred from homology"/>
<keyword evidence="3 7" id="KW-0812">Transmembrane</keyword>
<dbReference type="InterPro" id="IPR025846">
    <property type="entry name" value="TBL_N"/>
</dbReference>
<keyword evidence="5 7" id="KW-1133">Transmembrane helix</keyword>
<evidence type="ECO:0000256" key="7">
    <source>
        <dbReference type="SAM" id="Phobius"/>
    </source>
</evidence>
<evidence type="ECO:0000256" key="1">
    <source>
        <dbReference type="ARBA" id="ARBA00004167"/>
    </source>
</evidence>
<keyword evidence="11" id="KW-1185">Reference proteome</keyword>
<evidence type="ECO:0000259" key="9">
    <source>
        <dbReference type="Pfam" id="PF14416"/>
    </source>
</evidence>